<dbReference type="EMBL" id="OU963867">
    <property type="protein sequence ID" value="CAH0774678.1"/>
    <property type="molecule type" value="Genomic_DNA"/>
</dbReference>
<evidence type="ECO:0000313" key="3">
    <source>
        <dbReference type="Proteomes" id="UP001152759"/>
    </source>
</evidence>
<keyword evidence="3" id="KW-1185">Reference proteome</keyword>
<gene>
    <name evidence="2" type="ORF">BEMITA_LOCUS11000</name>
</gene>
<proteinExistence type="predicted"/>
<dbReference type="InterPro" id="IPR021109">
    <property type="entry name" value="Peptidase_aspartic_dom_sf"/>
</dbReference>
<organism evidence="2 3">
    <name type="scientific">Bemisia tabaci</name>
    <name type="common">Sweetpotato whitefly</name>
    <name type="synonym">Aleurodes tabaci</name>
    <dbReference type="NCBI Taxonomy" id="7038"/>
    <lineage>
        <taxon>Eukaryota</taxon>
        <taxon>Metazoa</taxon>
        <taxon>Ecdysozoa</taxon>
        <taxon>Arthropoda</taxon>
        <taxon>Hexapoda</taxon>
        <taxon>Insecta</taxon>
        <taxon>Pterygota</taxon>
        <taxon>Neoptera</taxon>
        <taxon>Paraneoptera</taxon>
        <taxon>Hemiptera</taxon>
        <taxon>Sternorrhyncha</taxon>
        <taxon>Aleyrodoidea</taxon>
        <taxon>Aleyrodidae</taxon>
        <taxon>Aleyrodinae</taxon>
        <taxon>Bemisia</taxon>
    </lineage>
</organism>
<dbReference type="SUPFAM" id="SSF50630">
    <property type="entry name" value="Acid proteases"/>
    <property type="match status" value="1"/>
</dbReference>
<dbReference type="AlphaFoldDB" id="A0A9P0CFQ3"/>
<evidence type="ECO:0000313" key="2">
    <source>
        <dbReference type="EMBL" id="CAH0774678.1"/>
    </source>
</evidence>
<dbReference type="Proteomes" id="UP001152759">
    <property type="component" value="Chromosome 6"/>
</dbReference>
<sequence>MQEVLILPGEQVIAMAQVPNFEKRGQSHYNFDPFILPNVNIKPVLDIRFISRTNFYVVLTNKLDTPVKLVCNVPIGQVIKVTEQPNIVRNQGTQNSEPQSCLQTSTSTSNATNNGQEGTLKGQQPLHVKGTVNFKEISFVCDTGSGVSLCRPELVNANSIMPVKNFQLVTAASENFQPLGEAKLEFTLGGEPFVQKVFVSSQLPEPVILGVNFLEYYNGLIDFDQQRLTLRRNVSREIHLNFTQDANKASNRQSSLLMDANFQTAVLGFYDKTASNYQSLIKVHNPESISERRKGAMPVYFTGNLNALITVETARGKVKNIDCLTSSPSPPQHLTTVLKGASAPIGDAVPEKGNQVTSNLNNDGHTLVNVATPMDAEVPAGVNVLFNKARDREKLNVIIVGDAHAMKVKTRLENLLAHQEVTMYAATHATAKTAVDYLESVPKQGGKKTIAVIVIGGVDFHKRYATQSYSEMIANLPLERIRRISEQMHVIYCPVLQQYNAAEINAKISLINARIEEELRPIPNISKIPVPQNICSDFFFEINGCFPNAHSKDTLANSIANEIHAVATRSSPDVTARASCDGNQKSEGFTKISTGMMLFKPSSPPKIRESSKFGVRNVQRDRIAKFIKKFWVNDPRCLQLFTTFHPWRTRFCKLLHSENKLKLKSPRRHRLPYAFLRRNVVRRTSQRLQCAFKHRQLTPRDLLSCLTKIKHDACITDYIKVKALTKSVSLPTGIEHTTTPSLQMSSASDEISDKKFNYLPKYENVTLIFVICCVLACAVMTVREWLSHLKNPLEQYFNAKANVVRICTFDAYERFLSPVFLPVKILKDRLKVLKKLILHRKSQHHQVLRKCKFKTVSLILKNDQPVSVATNTNSKAGLNVCILMLQH</sequence>
<evidence type="ECO:0000256" key="1">
    <source>
        <dbReference type="SAM" id="MobiDB-lite"/>
    </source>
</evidence>
<name>A0A9P0CFQ3_BEMTA</name>
<reference evidence="2" key="1">
    <citation type="submission" date="2021-12" db="EMBL/GenBank/DDBJ databases">
        <authorList>
            <person name="King R."/>
        </authorList>
    </citation>
    <scope>NUCLEOTIDE SEQUENCE</scope>
</reference>
<dbReference type="Gene3D" id="2.40.70.10">
    <property type="entry name" value="Acid Proteases"/>
    <property type="match status" value="1"/>
</dbReference>
<feature type="compositionally biased region" description="Low complexity" evidence="1">
    <location>
        <begin position="104"/>
        <end position="114"/>
    </location>
</feature>
<protein>
    <submittedName>
        <fullName evidence="2">Uncharacterized protein</fullName>
    </submittedName>
</protein>
<accession>A0A9P0CFQ3</accession>
<feature type="compositionally biased region" description="Polar residues" evidence="1">
    <location>
        <begin position="90"/>
        <end position="103"/>
    </location>
</feature>
<dbReference type="CDD" id="cd00303">
    <property type="entry name" value="retropepsin_like"/>
    <property type="match status" value="1"/>
</dbReference>
<feature type="region of interest" description="Disordered" evidence="1">
    <location>
        <begin position="90"/>
        <end position="122"/>
    </location>
</feature>